<evidence type="ECO:0000259" key="1">
    <source>
        <dbReference type="Pfam" id="PF26309"/>
    </source>
</evidence>
<dbReference type="Pfam" id="PF26309">
    <property type="entry name" value="DUF8082"/>
    <property type="match status" value="1"/>
</dbReference>
<feature type="non-terminal residue" evidence="2">
    <location>
        <position position="1"/>
    </location>
</feature>
<evidence type="ECO:0000313" key="3">
    <source>
        <dbReference type="Proteomes" id="UP001302059"/>
    </source>
</evidence>
<dbReference type="EMBL" id="JASNGB010000350">
    <property type="protein sequence ID" value="MDL2345886.1"/>
    <property type="molecule type" value="Genomic_DNA"/>
</dbReference>
<accession>A0ABT7JLG6</accession>
<name>A0ABT7JLG6_9DEIO</name>
<dbReference type="Proteomes" id="UP001302059">
    <property type="component" value="Unassembled WGS sequence"/>
</dbReference>
<keyword evidence="3" id="KW-1185">Reference proteome</keyword>
<evidence type="ECO:0000313" key="2">
    <source>
        <dbReference type="EMBL" id="MDL2345886.1"/>
    </source>
</evidence>
<feature type="domain" description="DUF8082" evidence="1">
    <location>
        <begin position="25"/>
        <end position="72"/>
    </location>
</feature>
<sequence length="86" mass="9048">AAVAQADAWVRRAARHTQPVTDEVLGAVTACVIAAVGPMGEFVVDDVLDELGDTPTLSALLSGLARQLGEAQMPVFVRHLRARDLA</sequence>
<comment type="caution">
    <text evidence="2">The sequence shown here is derived from an EMBL/GenBank/DDBJ whole genome shotgun (WGS) entry which is preliminary data.</text>
</comment>
<proteinExistence type="predicted"/>
<organism evidence="2 3">
    <name type="scientific">Deinococcus rhizophilus</name>
    <dbReference type="NCBI Taxonomy" id="3049544"/>
    <lineage>
        <taxon>Bacteria</taxon>
        <taxon>Thermotogati</taxon>
        <taxon>Deinococcota</taxon>
        <taxon>Deinococci</taxon>
        <taxon>Deinococcales</taxon>
        <taxon>Deinococcaceae</taxon>
        <taxon>Deinococcus</taxon>
    </lineage>
</organism>
<reference evidence="2 3" key="1">
    <citation type="submission" date="2023-05" db="EMBL/GenBank/DDBJ databases">
        <authorList>
            <person name="Gao F."/>
        </authorList>
    </citation>
    <scope>NUCLEOTIDE SEQUENCE [LARGE SCALE GENOMIC DNA]</scope>
    <source>
        <strain evidence="2 3">MIMF12</strain>
    </source>
</reference>
<gene>
    <name evidence="2" type="ORF">QOL99_17290</name>
</gene>
<protein>
    <recommendedName>
        <fullName evidence="1">DUF8082 domain-containing protein</fullName>
    </recommendedName>
</protein>
<dbReference type="InterPro" id="IPR058395">
    <property type="entry name" value="DUF8082"/>
</dbReference>